<name>A0A7H1M838_9NEIS</name>
<gene>
    <name evidence="11" type="ORF">H7A79_1574</name>
</gene>
<evidence type="ECO:0000256" key="1">
    <source>
        <dbReference type="ARBA" id="ARBA00004761"/>
    </source>
</evidence>
<dbReference type="GO" id="GO:0005524">
    <property type="term" value="F:ATP binding"/>
    <property type="evidence" value="ECO:0007669"/>
    <property type="project" value="UniProtKB-KW"/>
</dbReference>
<dbReference type="NCBIfam" id="TIGR01313">
    <property type="entry name" value="therm_gnt_kin"/>
    <property type="match status" value="1"/>
</dbReference>
<keyword evidence="7 10" id="KW-0067">ATP-binding</keyword>
<evidence type="ECO:0000256" key="3">
    <source>
        <dbReference type="ARBA" id="ARBA00012054"/>
    </source>
</evidence>
<dbReference type="InterPro" id="IPR027417">
    <property type="entry name" value="P-loop_NTPase"/>
</dbReference>
<evidence type="ECO:0000256" key="8">
    <source>
        <dbReference type="ARBA" id="ARBA00023064"/>
    </source>
</evidence>
<dbReference type="PANTHER" id="PTHR43442:SF3">
    <property type="entry name" value="GLUCONOKINASE-RELATED"/>
    <property type="match status" value="1"/>
</dbReference>
<evidence type="ECO:0000256" key="5">
    <source>
        <dbReference type="ARBA" id="ARBA00022741"/>
    </source>
</evidence>
<organism evidence="11 12">
    <name type="scientific">Neisseria musculi</name>
    <dbReference type="NCBI Taxonomy" id="1815583"/>
    <lineage>
        <taxon>Bacteria</taxon>
        <taxon>Pseudomonadati</taxon>
        <taxon>Pseudomonadota</taxon>
        <taxon>Betaproteobacteria</taxon>
        <taxon>Neisseriales</taxon>
        <taxon>Neisseriaceae</taxon>
        <taxon>Neisseria</taxon>
    </lineage>
</organism>
<dbReference type="Proteomes" id="UP000516412">
    <property type="component" value="Chromosome"/>
</dbReference>
<dbReference type="EC" id="2.7.1.12" evidence="3 10"/>
<dbReference type="KEGG" id="nmus:H7A79_1574"/>
<evidence type="ECO:0000256" key="9">
    <source>
        <dbReference type="ARBA" id="ARBA00048090"/>
    </source>
</evidence>
<evidence type="ECO:0000256" key="6">
    <source>
        <dbReference type="ARBA" id="ARBA00022777"/>
    </source>
</evidence>
<keyword evidence="8" id="KW-0311">Gluconate utilization</keyword>
<protein>
    <recommendedName>
        <fullName evidence="3 10">Gluconokinase</fullName>
        <ecNumber evidence="3 10">2.7.1.12</ecNumber>
    </recommendedName>
</protein>
<reference evidence="11" key="1">
    <citation type="submission" date="2024-06" db="EMBL/GenBank/DDBJ databases">
        <title>Complete Genome Sequence of mouse commensal type strain Neisseria musculi.</title>
        <authorList>
            <person name="Thapa E."/>
            <person name="Aluvathingal J."/>
            <person name="Nadendla S."/>
            <person name="Mehta A."/>
            <person name="Tettelin H."/>
            <person name="Weyand N.J."/>
        </authorList>
    </citation>
    <scope>NUCLEOTIDE SEQUENCE</scope>
    <source>
        <strain evidence="11">NW831</strain>
    </source>
</reference>
<comment type="similarity">
    <text evidence="2 10">Belongs to the gluconokinase GntK/GntV family.</text>
</comment>
<dbReference type="FunFam" id="3.40.50.300:FF:000522">
    <property type="entry name" value="Gluconokinase"/>
    <property type="match status" value="1"/>
</dbReference>
<dbReference type="SUPFAM" id="SSF52540">
    <property type="entry name" value="P-loop containing nucleoside triphosphate hydrolases"/>
    <property type="match status" value="1"/>
</dbReference>
<evidence type="ECO:0000256" key="2">
    <source>
        <dbReference type="ARBA" id="ARBA00008420"/>
    </source>
</evidence>
<dbReference type="CDD" id="cd02021">
    <property type="entry name" value="GntK"/>
    <property type="match status" value="1"/>
</dbReference>
<proteinExistence type="inferred from homology"/>
<evidence type="ECO:0000256" key="7">
    <source>
        <dbReference type="ARBA" id="ARBA00022840"/>
    </source>
</evidence>
<keyword evidence="5 10" id="KW-0547">Nucleotide-binding</keyword>
<dbReference type="GO" id="GO:0046316">
    <property type="term" value="F:gluconokinase activity"/>
    <property type="evidence" value="ECO:0007669"/>
    <property type="project" value="UniProtKB-EC"/>
</dbReference>
<evidence type="ECO:0000313" key="12">
    <source>
        <dbReference type="Proteomes" id="UP000516412"/>
    </source>
</evidence>
<accession>A0A7H1M838</accession>
<dbReference type="InterPro" id="IPR006001">
    <property type="entry name" value="Therm_gnt_kin"/>
</dbReference>
<evidence type="ECO:0000313" key="11">
    <source>
        <dbReference type="EMBL" id="QNT57803.1"/>
    </source>
</evidence>
<keyword evidence="4 10" id="KW-0808">Transferase</keyword>
<dbReference type="PANTHER" id="PTHR43442">
    <property type="entry name" value="GLUCONOKINASE-RELATED"/>
    <property type="match status" value="1"/>
</dbReference>
<evidence type="ECO:0000256" key="4">
    <source>
        <dbReference type="ARBA" id="ARBA00022679"/>
    </source>
</evidence>
<keyword evidence="6 10" id="KW-0418">Kinase</keyword>
<sequence length="184" mass="20516">MDTVHFVLMGVCGCGKTTAALTLQQHFQCPYAEGDDFHTQANRDKMGAGIALTDQDRYPWLRNLRDWMTAQAQAGEPYSIVTCSALKRHYRDILREAGGRVVFVHLSPPYEVNLERMRARKGHYMKAGMLDSQMAVLEELGEDEAGVRIGSAGGAEEVQAEITAWVKAQGFEPIARPNQHRPAR</sequence>
<evidence type="ECO:0000256" key="10">
    <source>
        <dbReference type="RuleBase" id="RU363066"/>
    </source>
</evidence>
<dbReference type="GO" id="GO:0005737">
    <property type="term" value="C:cytoplasm"/>
    <property type="evidence" value="ECO:0007669"/>
    <property type="project" value="TreeGrafter"/>
</dbReference>
<dbReference type="Gene3D" id="3.40.50.300">
    <property type="entry name" value="P-loop containing nucleotide triphosphate hydrolases"/>
    <property type="match status" value="1"/>
</dbReference>
<dbReference type="GO" id="GO:0019521">
    <property type="term" value="P:D-gluconate metabolic process"/>
    <property type="evidence" value="ECO:0007669"/>
    <property type="project" value="UniProtKB-KW"/>
</dbReference>
<comment type="catalytic activity">
    <reaction evidence="9 10">
        <text>D-gluconate + ATP = 6-phospho-D-gluconate + ADP + H(+)</text>
        <dbReference type="Rhea" id="RHEA:19433"/>
        <dbReference type="ChEBI" id="CHEBI:15378"/>
        <dbReference type="ChEBI" id="CHEBI:18391"/>
        <dbReference type="ChEBI" id="CHEBI:30616"/>
        <dbReference type="ChEBI" id="CHEBI:58759"/>
        <dbReference type="ChEBI" id="CHEBI:456216"/>
        <dbReference type="EC" id="2.7.1.12"/>
    </reaction>
</comment>
<dbReference type="RefSeq" id="WP_186999948.1">
    <property type="nucleotide sequence ID" value="NZ_CP060414.2"/>
</dbReference>
<dbReference type="EMBL" id="CP060414">
    <property type="protein sequence ID" value="QNT57803.1"/>
    <property type="molecule type" value="Genomic_DNA"/>
</dbReference>
<comment type="pathway">
    <text evidence="1">Carbohydrate acid metabolism.</text>
</comment>
<keyword evidence="12" id="KW-1185">Reference proteome</keyword>
<dbReference type="AlphaFoldDB" id="A0A7H1M838"/>